<dbReference type="EMBL" id="JAUQSZ010000003">
    <property type="protein sequence ID" value="MDO7842015.1"/>
    <property type="molecule type" value="Genomic_DNA"/>
</dbReference>
<gene>
    <name evidence="1" type="ORF">Q5H94_06740</name>
</gene>
<evidence type="ECO:0000313" key="2">
    <source>
        <dbReference type="Proteomes" id="UP001176468"/>
    </source>
</evidence>
<evidence type="ECO:0000313" key="1">
    <source>
        <dbReference type="EMBL" id="MDO7842015.1"/>
    </source>
</evidence>
<proteinExistence type="predicted"/>
<comment type="caution">
    <text evidence="1">The sequence shown here is derived from an EMBL/GenBank/DDBJ whole genome shotgun (WGS) entry which is preliminary data.</text>
</comment>
<accession>A0ABT8ZYD1</accession>
<keyword evidence="2" id="KW-1185">Reference proteome</keyword>
<protein>
    <submittedName>
        <fullName evidence="1">Uncharacterized protein</fullName>
    </submittedName>
</protein>
<name>A0ABT8ZYD1_9SPHN</name>
<organism evidence="1 2">
    <name type="scientific">Sphingomonas immobilis</name>
    <dbReference type="NCBI Taxonomy" id="3063997"/>
    <lineage>
        <taxon>Bacteria</taxon>
        <taxon>Pseudomonadati</taxon>
        <taxon>Pseudomonadota</taxon>
        <taxon>Alphaproteobacteria</taxon>
        <taxon>Sphingomonadales</taxon>
        <taxon>Sphingomonadaceae</taxon>
        <taxon>Sphingomonas</taxon>
    </lineage>
</organism>
<dbReference type="Proteomes" id="UP001176468">
    <property type="component" value="Unassembled WGS sequence"/>
</dbReference>
<sequence length="72" mass="8040">MKDYIEASLKLQKQILDAQQASLDAQRASLKAGQKALGAGDAFVKMQEVGQQMAKTNLEAIQTWTKLWSVWM</sequence>
<dbReference type="RefSeq" id="WP_304560469.1">
    <property type="nucleotide sequence ID" value="NZ_JAUQSZ010000003.1"/>
</dbReference>
<reference evidence="1" key="1">
    <citation type="submission" date="2023-07" db="EMBL/GenBank/DDBJ databases">
        <authorList>
            <person name="Kim M.K."/>
        </authorList>
    </citation>
    <scope>NUCLEOTIDE SEQUENCE</scope>
    <source>
        <strain evidence="1">CA1-15</strain>
    </source>
</reference>